<evidence type="ECO:0000313" key="1">
    <source>
        <dbReference type="EMBL" id="CAH3015009.1"/>
    </source>
</evidence>
<accession>A0ABN8LJ71</accession>
<keyword evidence="2" id="KW-1185">Reference proteome</keyword>
<evidence type="ECO:0008006" key="3">
    <source>
        <dbReference type="Google" id="ProtNLM"/>
    </source>
</evidence>
<sequence length="119" mass="13638">MRTKELKDEDLEIMLTLQLRKTHFMWGTLALLRQIRTPVDERIEKSIESAYLRNKEIHIIGDFNIDCLKTAACITAPPPGTRPASGACLDHDYSLHRWEVFPISLPVGLADHLPIFICR</sequence>
<organism evidence="1 2">
    <name type="scientific">Porites evermanni</name>
    <dbReference type="NCBI Taxonomy" id="104178"/>
    <lineage>
        <taxon>Eukaryota</taxon>
        <taxon>Metazoa</taxon>
        <taxon>Cnidaria</taxon>
        <taxon>Anthozoa</taxon>
        <taxon>Hexacorallia</taxon>
        <taxon>Scleractinia</taxon>
        <taxon>Fungiina</taxon>
        <taxon>Poritidae</taxon>
        <taxon>Porites</taxon>
    </lineage>
</organism>
<dbReference type="Proteomes" id="UP001159427">
    <property type="component" value="Unassembled WGS sequence"/>
</dbReference>
<dbReference type="EMBL" id="CALNXI010000017">
    <property type="protein sequence ID" value="CAH3015009.1"/>
    <property type="molecule type" value="Genomic_DNA"/>
</dbReference>
<comment type="caution">
    <text evidence="1">The sequence shown here is derived from an EMBL/GenBank/DDBJ whole genome shotgun (WGS) entry which is preliminary data.</text>
</comment>
<proteinExistence type="predicted"/>
<name>A0ABN8LJ71_9CNID</name>
<reference evidence="1 2" key="1">
    <citation type="submission" date="2022-05" db="EMBL/GenBank/DDBJ databases">
        <authorList>
            <consortium name="Genoscope - CEA"/>
            <person name="William W."/>
        </authorList>
    </citation>
    <scope>NUCLEOTIDE SEQUENCE [LARGE SCALE GENOMIC DNA]</scope>
</reference>
<gene>
    <name evidence="1" type="ORF">PEVE_00010007</name>
</gene>
<evidence type="ECO:0000313" key="2">
    <source>
        <dbReference type="Proteomes" id="UP001159427"/>
    </source>
</evidence>
<protein>
    <recommendedName>
        <fullName evidence="3">Endonuclease/exonuclease/phosphatase domain-containing protein</fullName>
    </recommendedName>
</protein>